<sequence length="55" mass="5815">MLPALPALLGAALREGDVDREAERRAVAAFRAVRDAGCPSAPTRRQDDWRPGGAG</sequence>
<accession>A0AB39MEE8</accession>
<proteinExistence type="predicted"/>
<organism evidence="1">
    <name type="scientific">Streptomyces sp. R08</name>
    <dbReference type="NCBI Taxonomy" id="3238624"/>
    <lineage>
        <taxon>Bacteria</taxon>
        <taxon>Bacillati</taxon>
        <taxon>Actinomycetota</taxon>
        <taxon>Actinomycetes</taxon>
        <taxon>Kitasatosporales</taxon>
        <taxon>Streptomycetaceae</taxon>
        <taxon>Streptomyces</taxon>
    </lineage>
</organism>
<dbReference type="AlphaFoldDB" id="A0AB39MEE8"/>
<name>A0AB39MEE8_9ACTN</name>
<dbReference type="RefSeq" id="WP_328829515.1">
    <property type="nucleotide sequence ID" value="NZ_CP163431.1"/>
</dbReference>
<gene>
    <name evidence="1" type="ORF">AB5J58_30335</name>
</gene>
<protein>
    <submittedName>
        <fullName evidence="1">Uncharacterized protein</fullName>
    </submittedName>
</protein>
<reference evidence="1" key="1">
    <citation type="submission" date="2024-07" db="EMBL/GenBank/DDBJ databases">
        <authorList>
            <person name="Yu S.T."/>
        </authorList>
    </citation>
    <scope>NUCLEOTIDE SEQUENCE</scope>
    <source>
        <strain evidence="1">R08</strain>
    </source>
</reference>
<evidence type="ECO:0000313" key="1">
    <source>
        <dbReference type="EMBL" id="XDQ04190.1"/>
    </source>
</evidence>
<dbReference type="EMBL" id="CP163431">
    <property type="protein sequence ID" value="XDQ04190.1"/>
    <property type="molecule type" value="Genomic_DNA"/>
</dbReference>